<dbReference type="PROSITE" id="PS50097">
    <property type="entry name" value="BTB"/>
    <property type="match status" value="1"/>
</dbReference>
<evidence type="ECO:0000313" key="4">
    <source>
        <dbReference type="Proteomes" id="UP000654075"/>
    </source>
</evidence>
<comment type="caution">
    <text evidence="3">The sequence shown here is derived from an EMBL/GenBank/DDBJ whole genome shotgun (WGS) entry which is preliminary data.</text>
</comment>
<dbReference type="OMA" id="MNLHAVE"/>
<dbReference type="OrthoDB" id="9997739at2759"/>
<dbReference type="Proteomes" id="UP000654075">
    <property type="component" value="Unassembled WGS sequence"/>
</dbReference>
<evidence type="ECO:0000259" key="2">
    <source>
        <dbReference type="PROSITE" id="PS50097"/>
    </source>
</evidence>
<organism evidence="3 4">
    <name type="scientific">Polarella glacialis</name>
    <name type="common">Dinoflagellate</name>
    <dbReference type="NCBI Taxonomy" id="89957"/>
    <lineage>
        <taxon>Eukaryota</taxon>
        <taxon>Sar</taxon>
        <taxon>Alveolata</taxon>
        <taxon>Dinophyceae</taxon>
        <taxon>Suessiales</taxon>
        <taxon>Suessiaceae</taxon>
        <taxon>Polarella</taxon>
    </lineage>
</organism>
<dbReference type="InterPro" id="IPR011333">
    <property type="entry name" value="SKP1/BTB/POZ_sf"/>
</dbReference>
<evidence type="ECO:0000313" key="3">
    <source>
        <dbReference type="EMBL" id="CAE8633962.1"/>
    </source>
</evidence>
<name>A0A813H8E8_POLGL</name>
<dbReference type="SMART" id="SM00875">
    <property type="entry name" value="BACK"/>
    <property type="match status" value="1"/>
</dbReference>
<dbReference type="EMBL" id="CAJNNV010030860">
    <property type="protein sequence ID" value="CAE8633962.1"/>
    <property type="molecule type" value="Genomic_DNA"/>
</dbReference>
<reference evidence="3" key="1">
    <citation type="submission" date="2021-02" db="EMBL/GenBank/DDBJ databases">
        <authorList>
            <person name="Dougan E. K."/>
            <person name="Rhodes N."/>
            <person name="Thang M."/>
            <person name="Chan C."/>
        </authorList>
    </citation>
    <scope>NUCLEOTIDE SEQUENCE</scope>
</reference>
<feature type="region of interest" description="Disordered" evidence="1">
    <location>
        <begin position="334"/>
        <end position="391"/>
    </location>
</feature>
<dbReference type="PANTHER" id="PTHR45774:SF3">
    <property type="entry name" value="BTB (POZ) DOMAIN-CONTAINING 2B-RELATED"/>
    <property type="match status" value="1"/>
</dbReference>
<accession>A0A813H8E8</accession>
<feature type="domain" description="BTB" evidence="2">
    <location>
        <begin position="61"/>
        <end position="132"/>
    </location>
</feature>
<dbReference type="AlphaFoldDB" id="A0A813H8E8"/>
<dbReference type="SUPFAM" id="SSF54695">
    <property type="entry name" value="POZ domain"/>
    <property type="match status" value="1"/>
</dbReference>
<protein>
    <recommendedName>
        <fullName evidence="2">BTB domain-containing protein</fullName>
    </recommendedName>
</protein>
<dbReference type="InterPro" id="IPR011705">
    <property type="entry name" value="BACK"/>
</dbReference>
<dbReference type="Pfam" id="PF00651">
    <property type="entry name" value="BTB"/>
    <property type="match status" value="1"/>
</dbReference>
<gene>
    <name evidence="3" type="ORF">PGLA1383_LOCUS49638</name>
</gene>
<dbReference type="InterPro" id="IPR000210">
    <property type="entry name" value="BTB/POZ_dom"/>
</dbReference>
<sequence length="466" mass="51415">MEALSIPPERLCTEVLELREFVTSGRGFQRFAINDQESLANRLRSVVDLQPDPDAPESGFADVIFEVGGQRLGGLRSILGLRCSVLQGMLCGDFREASSGLTPVRLPEFDASPDMFREFLYFLHSGIASFSEASEAMRLYEIAQFFCVEALASKCSEFLQKAKLQPADALMLVKFALRHEMWDLLTAAWMLIGRSADAALVDSKGAIVSLPPCLLRFLFESDHSSVSEGTLLRILLELGDQTEGSSVPEKELQSQRDELLSCVRLPLIPAREMMSTVVPCKLFDLEKCVAALAFQSDPGSVDLPAEATNPRRFLWHSKAKKAACWKPRRKCALRKRKTTRQQTLTPSPPPGGEAWDETSPGKDLPLSGSTGTGAVSAGDWENDSGSDASGSEADGWCMALVSFFPIAEVEVWKPVERDELIALQEALKTAQEGIEEATTRQSVPSERRVSDRYLFDPITDLMEERV</sequence>
<dbReference type="PANTHER" id="PTHR45774">
    <property type="entry name" value="BTB/POZ DOMAIN-CONTAINING"/>
    <property type="match status" value="1"/>
</dbReference>
<dbReference type="Gene3D" id="3.30.710.10">
    <property type="entry name" value="Potassium Channel Kv1.1, Chain A"/>
    <property type="match status" value="1"/>
</dbReference>
<proteinExistence type="predicted"/>
<dbReference type="SMART" id="SM00225">
    <property type="entry name" value="BTB"/>
    <property type="match status" value="1"/>
</dbReference>
<keyword evidence="4" id="KW-1185">Reference proteome</keyword>
<feature type="compositionally biased region" description="Low complexity" evidence="1">
    <location>
        <begin position="367"/>
        <end position="391"/>
    </location>
</feature>
<evidence type="ECO:0000256" key="1">
    <source>
        <dbReference type="SAM" id="MobiDB-lite"/>
    </source>
</evidence>